<protein>
    <submittedName>
        <fullName evidence="1">Uncharacterized protein</fullName>
    </submittedName>
</protein>
<evidence type="ECO:0000313" key="1">
    <source>
        <dbReference type="EMBL" id="MBJ6125420.1"/>
    </source>
</evidence>
<proteinExistence type="predicted"/>
<gene>
    <name evidence="1" type="ORF">JAO75_08345</name>
</gene>
<accession>A0ABS0Y0F1</accession>
<dbReference type="Proteomes" id="UP000620670">
    <property type="component" value="Unassembled WGS sequence"/>
</dbReference>
<evidence type="ECO:0000313" key="2">
    <source>
        <dbReference type="Proteomes" id="UP000620670"/>
    </source>
</evidence>
<name>A0ABS0Y0F1_9HYPH</name>
<comment type="caution">
    <text evidence="1">The sequence shown here is derived from an EMBL/GenBank/DDBJ whole genome shotgun (WGS) entry which is preliminary data.</text>
</comment>
<dbReference type="EMBL" id="JAELXT010000006">
    <property type="protein sequence ID" value="MBJ6125420.1"/>
    <property type="molecule type" value="Genomic_DNA"/>
</dbReference>
<sequence length="100" mass="11253">MGRDIRRVRIAGRERTRRYRARLREAHDPSSNVVHRAIRRAMSEVLAAHQGPDAEAVAGFLATVAKRARRSLRFDGYDADKARVRVARAIMPEQGPAPIP</sequence>
<dbReference type="RefSeq" id="WP_199048258.1">
    <property type="nucleotide sequence ID" value="NZ_JAELXT010000006.1"/>
</dbReference>
<keyword evidence="2" id="KW-1185">Reference proteome</keyword>
<reference evidence="2" key="1">
    <citation type="submission" date="2020-12" db="EMBL/GenBank/DDBJ databases">
        <title>Hymenobacter sp.</title>
        <authorList>
            <person name="Kim M.K."/>
        </authorList>
    </citation>
    <scope>NUCLEOTIDE SEQUENCE [LARGE SCALE GENOMIC DNA]</scope>
    <source>
        <strain evidence="2">BT325</strain>
    </source>
</reference>
<organism evidence="1 2">
    <name type="scientific">Microvirga splendida</name>
    <dbReference type="NCBI Taxonomy" id="2795727"/>
    <lineage>
        <taxon>Bacteria</taxon>
        <taxon>Pseudomonadati</taxon>
        <taxon>Pseudomonadota</taxon>
        <taxon>Alphaproteobacteria</taxon>
        <taxon>Hyphomicrobiales</taxon>
        <taxon>Methylobacteriaceae</taxon>
        <taxon>Microvirga</taxon>
    </lineage>
</organism>